<evidence type="ECO:0000256" key="2">
    <source>
        <dbReference type="PIRNR" id="PIRNR001365"/>
    </source>
</evidence>
<accession>A0AA41YJH7</accession>
<protein>
    <submittedName>
        <fullName evidence="5">Dihydrodipicolinate synthase family protein</fullName>
    </submittedName>
</protein>
<dbReference type="CDD" id="cd00408">
    <property type="entry name" value="DHDPS-like"/>
    <property type="match status" value="1"/>
</dbReference>
<evidence type="ECO:0000256" key="1">
    <source>
        <dbReference type="ARBA" id="ARBA00023239"/>
    </source>
</evidence>
<keyword evidence="1 2" id="KW-0456">Lyase</keyword>
<dbReference type="EMBL" id="JAPDNT010000001">
    <property type="protein sequence ID" value="MCW3473426.1"/>
    <property type="molecule type" value="Genomic_DNA"/>
</dbReference>
<dbReference type="SUPFAM" id="SSF51569">
    <property type="entry name" value="Aldolase"/>
    <property type="match status" value="1"/>
</dbReference>
<evidence type="ECO:0000313" key="5">
    <source>
        <dbReference type="EMBL" id="MCW3473426.1"/>
    </source>
</evidence>
<gene>
    <name evidence="5" type="ORF">OL599_02450</name>
</gene>
<dbReference type="PANTHER" id="PTHR12128">
    <property type="entry name" value="DIHYDRODIPICOLINATE SYNTHASE"/>
    <property type="match status" value="1"/>
</dbReference>
<dbReference type="RefSeq" id="WP_264711998.1">
    <property type="nucleotide sequence ID" value="NZ_JAPDNT010000001.1"/>
</dbReference>
<dbReference type="Pfam" id="PF00701">
    <property type="entry name" value="DHDPS"/>
    <property type="match status" value="1"/>
</dbReference>
<dbReference type="SMART" id="SM01130">
    <property type="entry name" value="DHDPS"/>
    <property type="match status" value="1"/>
</dbReference>
<proteinExistence type="inferred from homology"/>
<dbReference type="InterPro" id="IPR002220">
    <property type="entry name" value="DapA-like"/>
</dbReference>
<reference evidence="5" key="2">
    <citation type="submission" date="2022-10" db="EMBL/GenBank/DDBJ databases">
        <authorList>
            <person name="Trinh H.N."/>
        </authorList>
    </citation>
    <scope>NUCLEOTIDE SEQUENCE</scope>
    <source>
        <strain evidence="5">RN2-1</strain>
    </source>
</reference>
<evidence type="ECO:0000256" key="3">
    <source>
        <dbReference type="PIRSR" id="PIRSR001365-1"/>
    </source>
</evidence>
<feature type="active site" description="Schiff-base intermediate with substrate" evidence="3">
    <location>
        <position position="171"/>
    </location>
</feature>
<name>A0AA41YJH7_9PROT</name>
<dbReference type="GO" id="GO:0008840">
    <property type="term" value="F:4-hydroxy-tetrahydrodipicolinate synthase activity"/>
    <property type="evidence" value="ECO:0007669"/>
    <property type="project" value="TreeGrafter"/>
</dbReference>
<reference evidence="5" key="1">
    <citation type="submission" date="2022-09" db="EMBL/GenBank/DDBJ databases">
        <title>Rhodovastum sp. nov. RN2-1 isolated from soil in Seongnam, South Korea.</title>
        <authorList>
            <person name="Le N.T."/>
        </authorList>
    </citation>
    <scope>NUCLEOTIDE SEQUENCE</scope>
    <source>
        <strain evidence="5">RN2-1</strain>
    </source>
</reference>
<comment type="similarity">
    <text evidence="2">Belongs to the DapA family.</text>
</comment>
<dbReference type="Gene3D" id="3.20.20.70">
    <property type="entry name" value="Aldolase class I"/>
    <property type="match status" value="1"/>
</dbReference>
<dbReference type="PIRSF" id="PIRSF001365">
    <property type="entry name" value="DHDPS"/>
    <property type="match status" value="1"/>
</dbReference>
<feature type="binding site" evidence="4">
    <location>
        <position position="50"/>
    </location>
    <ligand>
        <name>pyruvate</name>
        <dbReference type="ChEBI" id="CHEBI:15361"/>
    </ligand>
</feature>
<evidence type="ECO:0000256" key="4">
    <source>
        <dbReference type="PIRSR" id="PIRSR001365-2"/>
    </source>
</evidence>
<evidence type="ECO:0000313" key="6">
    <source>
        <dbReference type="Proteomes" id="UP001165679"/>
    </source>
</evidence>
<organism evidence="5 6">
    <name type="scientific">Limobrevibacterium gyesilva</name>
    <dbReference type="NCBI Taxonomy" id="2991712"/>
    <lineage>
        <taxon>Bacteria</taxon>
        <taxon>Pseudomonadati</taxon>
        <taxon>Pseudomonadota</taxon>
        <taxon>Alphaproteobacteria</taxon>
        <taxon>Acetobacterales</taxon>
        <taxon>Acetobacteraceae</taxon>
        <taxon>Limobrevibacterium</taxon>
    </lineage>
</organism>
<dbReference type="InterPro" id="IPR013785">
    <property type="entry name" value="Aldolase_TIM"/>
</dbReference>
<dbReference type="AlphaFoldDB" id="A0AA41YJH7"/>
<dbReference type="Proteomes" id="UP001165679">
    <property type="component" value="Unassembled WGS sequence"/>
</dbReference>
<sequence length="306" mass="31966">MMKNALFGGVNAAVLTAMHDDLSVDLDRMAAHCRWLLANGCNGLGVLGTTGEANSLGISERIAVMEGLVARGISPKVLLAGTGTTAITDTVLLTRRAEELGCRGALLLPPFFYKNPSDDGLFAYFSEVIQRVGGDIKIYLYHFPAQSAVPFGIDLIGRLLKAYPGKVKGLKDSSGDFANTKSYVDHFAKDGFEVYCGDDGALHALLQEGGAGCITAAANVGSAVSATVYANWDRQVGADAQVTLAAIRKAVTSAALIPGLKALVARHTGDATWNNMRPPHLKLPADAAAKLFAAFDACGLKLAAAA</sequence>
<dbReference type="PRINTS" id="PR00146">
    <property type="entry name" value="DHPICSNTHASE"/>
</dbReference>
<keyword evidence="6" id="KW-1185">Reference proteome</keyword>
<feature type="active site" description="Proton donor/acceptor" evidence="3">
    <location>
        <position position="141"/>
    </location>
</feature>
<dbReference type="PANTHER" id="PTHR12128:SF67">
    <property type="entry name" value="BLR3884 PROTEIN"/>
    <property type="match status" value="1"/>
</dbReference>
<feature type="binding site" evidence="4">
    <location>
        <position position="214"/>
    </location>
    <ligand>
        <name>pyruvate</name>
        <dbReference type="ChEBI" id="CHEBI:15361"/>
    </ligand>
</feature>
<comment type="caution">
    <text evidence="5">The sequence shown here is derived from an EMBL/GenBank/DDBJ whole genome shotgun (WGS) entry which is preliminary data.</text>
</comment>